<reference evidence="2 3" key="1">
    <citation type="submission" date="2016-02" db="EMBL/GenBank/DDBJ databases">
        <title>Comparison of Clostridium stercorarium subspecies using comparative genomics and transcriptomics.</title>
        <authorList>
            <person name="Schellenberg J."/>
            <person name="Thallinger G."/>
            <person name="Levin D.B."/>
            <person name="Zhang X."/>
            <person name="Alvare G."/>
            <person name="Fristensky B."/>
            <person name="Sparling R."/>
        </authorList>
    </citation>
    <scope>NUCLEOTIDE SEQUENCE [LARGE SCALE GENOMIC DNA]</scope>
    <source>
        <strain evidence="2 3">DSM 2910</strain>
    </source>
</reference>
<gene>
    <name evidence="2" type="ORF">CSTERTH_13050</name>
</gene>
<dbReference type="InterPro" id="IPR018709">
    <property type="entry name" value="CoA_activase_DUF2229"/>
</dbReference>
<dbReference type="Pfam" id="PF09989">
    <property type="entry name" value="DUF2229"/>
    <property type="match status" value="1"/>
</dbReference>
<name>A0A1B1YGJ6_THEST</name>
<dbReference type="Gene3D" id="3.40.50.11900">
    <property type="match status" value="1"/>
</dbReference>
<feature type="domain" description="DUF2229" evidence="1">
    <location>
        <begin position="2"/>
        <end position="197"/>
    </location>
</feature>
<dbReference type="InterPro" id="IPR051805">
    <property type="entry name" value="Dehydratase_Activator_Redct"/>
</dbReference>
<proteinExistence type="predicted"/>
<dbReference type="OrthoDB" id="9780120at2"/>
<evidence type="ECO:0000313" key="3">
    <source>
        <dbReference type="Proteomes" id="UP000092971"/>
    </source>
</evidence>
<accession>A0A1B1YGJ6</accession>
<evidence type="ECO:0000259" key="1">
    <source>
        <dbReference type="Pfam" id="PF09989"/>
    </source>
</evidence>
<dbReference type="PANTHER" id="PTHR32329">
    <property type="entry name" value="BIFUNCTIONAL PROTEIN [INCLUDES 2-HYDROXYACYL-COA DEHYDRATASE (N-TER) AND ITS ACTIVATOR DOMAIN (C_TERM)-RELATED"/>
    <property type="match status" value="1"/>
</dbReference>
<protein>
    <submittedName>
        <fullName evidence="2">2-hydroxyglutaryl-CoA dehydratase</fullName>
    </submittedName>
</protein>
<sequence>MRIGIPKGLLYCKYHPFFETFFRCLGAEIVTSENTNKKILDLGVGTCVDEACLPVKIYHGHVASIKDMCDLLVIPRIMQVCKNEYICPKFCGLPEMIFHSISGMPEVTYLPLYMHDRKSLYKWCAAYGSIITRNRSKIRHAFEHAVNAQRNFKTGISELKKINVMLAGHPYVINDAFLNMDIVNKLKAKGIGIITEEFAPASVSEAQVMKLIKKPFWTFQRSLFGASAAFHHQRTIHGIIYLSSFGCGIDSIVIDLIRFHIGEFPMLVIKLDEHTGEAGVETRLEAFIDMLERRVDNENNLPAYGQCLYSGENSV</sequence>
<organism evidence="2 3">
    <name type="scientific">Thermoclostridium stercorarium subsp. thermolacticum DSM 2910</name>
    <dbReference type="NCBI Taxonomy" id="1121336"/>
    <lineage>
        <taxon>Bacteria</taxon>
        <taxon>Bacillati</taxon>
        <taxon>Bacillota</taxon>
        <taxon>Clostridia</taxon>
        <taxon>Eubacteriales</taxon>
        <taxon>Oscillospiraceae</taxon>
        <taxon>Thermoclostridium</taxon>
    </lineage>
</organism>
<evidence type="ECO:0000313" key="2">
    <source>
        <dbReference type="EMBL" id="ANW99888.1"/>
    </source>
</evidence>
<dbReference type="AlphaFoldDB" id="A0A1B1YGJ6"/>
<dbReference type="RefSeq" id="WP_034842508.1">
    <property type="nucleotide sequence ID" value="NZ_CP014672.1"/>
</dbReference>
<dbReference type="EMBL" id="CP014672">
    <property type="protein sequence ID" value="ANW99888.1"/>
    <property type="molecule type" value="Genomic_DNA"/>
</dbReference>
<dbReference type="Proteomes" id="UP000092971">
    <property type="component" value="Chromosome"/>
</dbReference>
<dbReference type="PANTHER" id="PTHR32329:SF2">
    <property type="entry name" value="BIFUNCTIONAL PROTEIN [INCLUDES 2-HYDROXYACYL-COA DEHYDRATASE (N-TER) AND ITS ACTIVATOR DOMAIN (C_TERM)"/>
    <property type="match status" value="1"/>
</dbReference>